<dbReference type="HOGENOM" id="CLU_3233150_0_0_9"/>
<proteinExistence type="predicted"/>
<dbReference type="KEGG" id="efu:HMPREF0351_10284"/>
<keyword evidence="2" id="KW-1185">Reference proteome</keyword>
<dbReference type="EMBL" id="CP003583">
    <property type="protein sequence ID" value="AFK57908.1"/>
    <property type="molecule type" value="Genomic_DNA"/>
</dbReference>
<dbReference type="AlphaFoldDB" id="I3TYS0"/>
<protein>
    <submittedName>
        <fullName evidence="1">Uncharacterized protein</fullName>
    </submittedName>
</protein>
<accession>I3TYS0</accession>
<organism evidence="1 2">
    <name type="scientific">Enterococcus faecium (strain ATCC BAA-472 / TX0016 / DO)</name>
    <dbReference type="NCBI Taxonomy" id="333849"/>
    <lineage>
        <taxon>Bacteria</taxon>
        <taxon>Bacillati</taxon>
        <taxon>Bacillota</taxon>
        <taxon>Bacilli</taxon>
        <taxon>Lactobacillales</taxon>
        <taxon>Enterococcaceae</taxon>
        <taxon>Enterococcus</taxon>
    </lineage>
</organism>
<gene>
    <name evidence="1" type="ORF">HMPREF0351_10284</name>
</gene>
<reference evidence="1 2" key="1">
    <citation type="journal article" date="2012" name="BMC Microbiol.">
        <title>Complete genome sequence of Enterococcus faecium strain TX16 and comparative genomic analysis of Enterococcus faecium genomes.</title>
        <authorList>
            <person name="Qin X."/>
            <person name="Galloway-Pena J.R."/>
            <person name="Sillanpaa J."/>
            <person name="Hyeob Roh J."/>
            <person name="Nallapareddy S.R."/>
            <person name="Chowdhury S."/>
            <person name="Bourgogne A."/>
            <person name="Choudhury T."/>
            <person name="Munzy D.M."/>
            <person name="Buhay C.J."/>
            <person name="Ding Y."/>
            <person name="Dugan-Rocha S."/>
            <person name="Liu W."/>
            <person name="Kovar C."/>
            <person name="Sodergren E."/>
            <person name="Highlander S."/>
            <person name="Petrosino J.F."/>
            <person name="Worley K.C."/>
            <person name="Gibbs R.A."/>
            <person name="Weinstock G.M."/>
            <person name="Murray B.E."/>
        </authorList>
    </citation>
    <scope>NUCLEOTIDE SEQUENCE [LARGE SCALE GENOMIC DNA]</scope>
    <source>
        <strain evidence="2">ATCC BAA-472 / TX0016 / DO</strain>
    </source>
</reference>
<dbReference type="Proteomes" id="UP000005269">
    <property type="component" value="Chromosome"/>
</dbReference>
<name>I3TYS0_ENTFD</name>
<evidence type="ECO:0000313" key="2">
    <source>
        <dbReference type="Proteomes" id="UP000005269"/>
    </source>
</evidence>
<evidence type="ECO:0000313" key="1">
    <source>
        <dbReference type="EMBL" id="AFK57908.1"/>
    </source>
</evidence>
<sequence length="43" mass="5081">MAIFVLGIYVTQLVIKNKFLYFFAFSKTEYAKIRGYIATLNKR</sequence>